<comment type="caution">
    <text evidence="11">The sequence shown here is derived from an EMBL/GenBank/DDBJ whole genome shotgun (WGS) entry which is preliminary data.</text>
</comment>
<dbReference type="PRINTS" id="PR01249">
    <property type="entry name" value="RIBOSOMALL31"/>
</dbReference>
<comment type="caution">
    <text evidence="9">Lacks conserved residue(s) required for the propagation of feature annotation.</text>
</comment>
<dbReference type="PANTHER" id="PTHR33280:SF6">
    <property type="entry name" value="LARGE RIBOSOMAL SUBUNIT PROTEIN BL31A"/>
    <property type="match status" value="1"/>
</dbReference>
<evidence type="ECO:0000256" key="6">
    <source>
        <dbReference type="ARBA" id="ARBA00022980"/>
    </source>
</evidence>
<evidence type="ECO:0000256" key="1">
    <source>
        <dbReference type="ARBA" id="ARBA00003795"/>
    </source>
</evidence>
<organism evidence="11 12">
    <name type="scientific">Sphingorhabdus pulchriflava</name>
    <dbReference type="NCBI Taxonomy" id="2292257"/>
    <lineage>
        <taxon>Bacteria</taxon>
        <taxon>Pseudomonadati</taxon>
        <taxon>Pseudomonadota</taxon>
        <taxon>Alphaproteobacteria</taxon>
        <taxon>Sphingomonadales</taxon>
        <taxon>Sphingomonadaceae</taxon>
        <taxon>Sphingorhabdus</taxon>
    </lineage>
</organism>
<evidence type="ECO:0000313" key="12">
    <source>
        <dbReference type="Proteomes" id="UP000263833"/>
    </source>
</evidence>
<comment type="similarity">
    <text evidence="2 9">Belongs to the bacterial ribosomal protein bL31 family. Type A subfamily.</text>
</comment>
<evidence type="ECO:0000256" key="3">
    <source>
        <dbReference type="ARBA" id="ARBA00011838"/>
    </source>
</evidence>
<dbReference type="NCBIfam" id="NF001809">
    <property type="entry name" value="PRK00528.1"/>
    <property type="match status" value="1"/>
</dbReference>
<dbReference type="Gene3D" id="4.10.830.30">
    <property type="entry name" value="Ribosomal protein L31"/>
    <property type="match status" value="1"/>
</dbReference>
<dbReference type="NCBIfam" id="TIGR00105">
    <property type="entry name" value="L31"/>
    <property type="match status" value="1"/>
</dbReference>
<comment type="subunit">
    <text evidence="3 9">Part of the 50S ribosomal subunit.</text>
</comment>
<gene>
    <name evidence="9" type="primary">rpmE</name>
    <name evidence="11" type="ORF">DXH95_06930</name>
</gene>
<comment type="function">
    <text evidence="1 9">Binds the 23S rRNA.</text>
</comment>
<dbReference type="InterPro" id="IPR027491">
    <property type="entry name" value="Ribosomal_bL31_A"/>
</dbReference>
<evidence type="ECO:0000313" key="11">
    <source>
        <dbReference type="EMBL" id="RDV07107.1"/>
    </source>
</evidence>
<dbReference type="Pfam" id="PF01197">
    <property type="entry name" value="Ribosomal_L31"/>
    <property type="match status" value="1"/>
</dbReference>
<dbReference type="PANTHER" id="PTHR33280">
    <property type="entry name" value="50S RIBOSOMAL PROTEIN L31, CHLOROPLASTIC"/>
    <property type="match status" value="1"/>
</dbReference>
<keyword evidence="12" id="KW-1185">Reference proteome</keyword>
<dbReference type="AlphaFoldDB" id="A0A371BHX1"/>
<evidence type="ECO:0000256" key="9">
    <source>
        <dbReference type="HAMAP-Rule" id="MF_00501"/>
    </source>
</evidence>
<dbReference type="HAMAP" id="MF_00501">
    <property type="entry name" value="Ribosomal_bL31_1"/>
    <property type="match status" value="1"/>
</dbReference>
<reference evidence="12" key="1">
    <citation type="submission" date="2018-08" db="EMBL/GenBank/DDBJ databases">
        <authorList>
            <person name="Kim S.-J."/>
            <person name="Jung G.-Y."/>
        </authorList>
    </citation>
    <scope>NUCLEOTIDE SEQUENCE [LARGE SCALE GENOMIC DNA]</scope>
    <source>
        <strain evidence="12">GY_G</strain>
    </source>
</reference>
<dbReference type="RefSeq" id="WP_115548653.1">
    <property type="nucleotide sequence ID" value="NZ_QRGP01000001.1"/>
</dbReference>
<keyword evidence="6 9" id="KW-0689">Ribosomal protein</keyword>
<name>A0A371BHX1_9SPHN</name>
<keyword evidence="5 9" id="KW-0694">RNA-binding</keyword>
<feature type="region of interest" description="Disordered" evidence="10">
    <location>
        <begin position="33"/>
        <end position="54"/>
    </location>
</feature>
<evidence type="ECO:0000256" key="10">
    <source>
        <dbReference type="SAM" id="MobiDB-lite"/>
    </source>
</evidence>
<dbReference type="EMBL" id="QRGP01000001">
    <property type="protein sequence ID" value="RDV07107.1"/>
    <property type="molecule type" value="Genomic_DNA"/>
</dbReference>
<dbReference type="PROSITE" id="PS01143">
    <property type="entry name" value="RIBOSOMAL_L31"/>
    <property type="match status" value="1"/>
</dbReference>
<sequence length="75" mass="8394">MKKDIHPDYHMIKVQMTDGTVFETRSTWGKEGDTLQLDIDPTSHPAWTGGRGTMLDSGGRVAQFNKRFGGLTLKK</sequence>
<dbReference type="InterPro" id="IPR034704">
    <property type="entry name" value="Ribosomal_bL28/bL31-like_sf"/>
</dbReference>
<dbReference type="SUPFAM" id="SSF143800">
    <property type="entry name" value="L28p-like"/>
    <property type="match status" value="1"/>
</dbReference>
<proteinExistence type="inferred from homology"/>
<dbReference type="GO" id="GO:1990904">
    <property type="term" value="C:ribonucleoprotein complex"/>
    <property type="evidence" value="ECO:0007669"/>
    <property type="project" value="UniProtKB-KW"/>
</dbReference>
<dbReference type="Proteomes" id="UP000263833">
    <property type="component" value="Unassembled WGS sequence"/>
</dbReference>
<evidence type="ECO:0000256" key="8">
    <source>
        <dbReference type="ARBA" id="ARBA00035687"/>
    </source>
</evidence>
<accession>A0A371BHX1</accession>
<dbReference type="GO" id="GO:0003735">
    <property type="term" value="F:structural constituent of ribosome"/>
    <property type="evidence" value="ECO:0007669"/>
    <property type="project" value="InterPro"/>
</dbReference>
<dbReference type="GO" id="GO:0006412">
    <property type="term" value="P:translation"/>
    <property type="evidence" value="ECO:0007669"/>
    <property type="project" value="UniProtKB-UniRule"/>
</dbReference>
<protein>
    <recommendedName>
        <fullName evidence="8 9">Large ribosomal subunit protein bL31</fullName>
    </recommendedName>
</protein>
<dbReference type="GO" id="GO:0005840">
    <property type="term" value="C:ribosome"/>
    <property type="evidence" value="ECO:0007669"/>
    <property type="project" value="UniProtKB-KW"/>
</dbReference>
<dbReference type="InterPro" id="IPR002150">
    <property type="entry name" value="Ribosomal_bL31"/>
</dbReference>
<evidence type="ECO:0000256" key="4">
    <source>
        <dbReference type="ARBA" id="ARBA00022730"/>
    </source>
</evidence>
<keyword evidence="7 9" id="KW-0687">Ribonucleoprotein</keyword>
<evidence type="ECO:0000256" key="7">
    <source>
        <dbReference type="ARBA" id="ARBA00023274"/>
    </source>
</evidence>
<dbReference type="GO" id="GO:0019843">
    <property type="term" value="F:rRNA binding"/>
    <property type="evidence" value="ECO:0007669"/>
    <property type="project" value="UniProtKB-KW"/>
</dbReference>
<evidence type="ECO:0000256" key="2">
    <source>
        <dbReference type="ARBA" id="ARBA00009296"/>
    </source>
</evidence>
<dbReference type="OrthoDB" id="9803251at2"/>
<evidence type="ECO:0000256" key="5">
    <source>
        <dbReference type="ARBA" id="ARBA00022884"/>
    </source>
</evidence>
<dbReference type="InterPro" id="IPR042105">
    <property type="entry name" value="Ribosomal_bL31_sf"/>
</dbReference>
<keyword evidence="4 9" id="KW-0699">rRNA-binding</keyword>